<sequence length="79" mass="8274">MATTHRLIAKVLNFAREVGIGAQLCLDVGGRGGVEIWNLSGGGVDQLVLTAMSTHVPSSLMPSASPLPSCSCRGWRKPL</sequence>
<evidence type="ECO:0000313" key="1">
    <source>
        <dbReference type="EMBL" id="MPC81561.1"/>
    </source>
</evidence>
<gene>
    <name evidence="1" type="ORF">E2C01_076185</name>
</gene>
<proteinExistence type="predicted"/>
<dbReference type="EMBL" id="VSRR010057321">
    <property type="protein sequence ID" value="MPC81561.1"/>
    <property type="molecule type" value="Genomic_DNA"/>
</dbReference>
<dbReference type="AlphaFoldDB" id="A0A5B7I815"/>
<keyword evidence="2" id="KW-1185">Reference proteome</keyword>
<name>A0A5B7I815_PORTR</name>
<dbReference type="Proteomes" id="UP000324222">
    <property type="component" value="Unassembled WGS sequence"/>
</dbReference>
<accession>A0A5B7I815</accession>
<comment type="caution">
    <text evidence="1">The sequence shown here is derived from an EMBL/GenBank/DDBJ whole genome shotgun (WGS) entry which is preliminary data.</text>
</comment>
<evidence type="ECO:0000313" key="2">
    <source>
        <dbReference type="Proteomes" id="UP000324222"/>
    </source>
</evidence>
<reference evidence="1 2" key="1">
    <citation type="submission" date="2019-05" db="EMBL/GenBank/DDBJ databases">
        <title>Another draft genome of Portunus trituberculatus and its Hox gene families provides insights of decapod evolution.</title>
        <authorList>
            <person name="Jeong J.-H."/>
            <person name="Song I."/>
            <person name="Kim S."/>
            <person name="Choi T."/>
            <person name="Kim D."/>
            <person name="Ryu S."/>
            <person name="Kim W."/>
        </authorList>
    </citation>
    <scope>NUCLEOTIDE SEQUENCE [LARGE SCALE GENOMIC DNA]</scope>
    <source>
        <tissue evidence="1">Muscle</tissue>
    </source>
</reference>
<protein>
    <submittedName>
        <fullName evidence="1">Uncharacterized protein</fullName>
    </submittedName>
</protein>
<organism evidence="1 2">
    <name type="scientific">Portunus trituberculatus</name>
    <name type="common">Swimming crab</name>
    <name type="synonym">Neptunus trituberculatus</name>
    <dbReference type="NCBI Taxonomy" id="210409"/>
    <lineage>
        <taxon>Eukaryota</taxon>
        <taxon>Metazoa</taxon>
        <taxon>Ecdysozoa</taxon>
        <taxon>Arthropoda</taxon>
        <taxon>Crustacea</taxon>
        <taxon>Multicrustacea</taxon>
        <taxon>Malacostraca</taxon>
        <taxon>Eumalacostraca</taxon>
        <taxon>Eucarida</taxon>
        <taxon>Decapoda</taxon>
        <taxon>Pleocyemata</taxon>
        <taxon>Brachyura</taxon>
        <taxon>Eubrachyura</taxon>
        <taxon>Portunoidea</taxon>
        <taxon>Portunidae</taxon>
        <taxon>Portuninae</taxon>
        <taxon>Portunus</taxon>
    </lineage>
</organism>